<reference evidence="1" key="2">
    <citation type="submission" date="2023-01" db="EMBL/GenBank/DDBJ databases">
        <title>Draft genome sequence of Agaribacter marinus strain NBRC 110023.</title>
        <authorList>
            <person name="Sun Q."/>
            <person name="Mori K."/>
        </authorList>
    </citation>
    <scope>NUCLEOTIDE SEQUENCE</scope>
    <source>
        <strain evidence="1">NBRC 110023</strain>
    </source>
</reference>
<sequence length="343" mass="37487">MKTNLIKLIGALSLVSFSVIHTKAQTIDNIYNWSEAPSIKTPIQEIYPAIFNKEIYISGGFVPSNTPIFFGLSPSKLTFIFNTESQQWREGAKLPEERHHLGLVSNSTYLYGIGGFYGQKGKAWQIKNTVYRLDKTANTWLNGPKLPIPLAESVYASVGNNIHVIGGKTLSPETGKHVDTKKHYILLDNKQWVEAAQPSIVRNSAASAVLNNKIYVIGGRQAGVQSGNKQFAEVYDIESDKWTAIQPLPVALAGMSASTLNGKIIVAGGEAFGPNGNWKEGKAYNQVWAFDPETDKWSEILTMPSARHGHGSVTLNNKLYIMGGAAKVGPQETLATTLILVKD</sequence>
<comment type="caution">
    <text evidence="1">The sequence shown here is derived from an EMBL/GenBank/DDBJ whole genome shotgun (WGS) entry which is preliminary data.</text>
</comment>
<protein>
    <recommendedName>
        <fullName evidence="3">N-acetylneuraminate epimerase</fullName>
    </recommendedName>
</protein>
<proteinExistence type="predicted"/>
<evidence type="ECO:0008006" key="3">
    <source>
        <dbReference type="Google" id="ProtNLM"/>
    </source>
</evidence>
<keyword evidence="2" id="KW-1185">Reference proteome</keyword>
<dbReference type="InterPro" id="IPR015915">
    <property type="entry name" value="Kelch-typ_b-propeller"/>
</dbReference>
<evidence type="ECO:0000313" key="2">
    <source>
        <dbReference type="Proteomes" id="UP001156601"/>
    </source>
</evidence>
<dbReference type="SMART" id="SM00612">
    <property type="entry name" value="Kelch"/>
    <property type="match status" value="4"/>
</dbReference>
<name>A0AA37SXR9_9ALTE</name>
<organism evidence="1 2">
    <name type="scientific">Agaribacter marinus</name>
    <dbReference type="NCBI Taxonomy" id="1431249"/>
    <lineage>
        <taxon>Bacteria</taxon>
        <taxon>Pseudomonadati</taxon>
        <taxon>Pseudomonadota</taxon>
        <taxon>Gammaproteobacteria</taxon>
        <taxon>Alteromonadales</taxon>
        <taxon>Alteromonadaceae</taxon>
        <taxon>Agaribacter</taxon>
    </lineage>
</organism>
<dbReference type="Gene3D" id="2.120.10.80">
    <property type="entry name" value="Kelch-type beta propeller"/>
    <property type="match status" value="2"/>
</dbReference>
<accession>A0AA37SXR9</accession>
<reference evidence="1" key="1">
    <citation type="journal article" date="2014" name="Int. J. Syst. Evol. Microbiol.">
        <title>Complete genome sequence of Corynebacterium casei LMG S-19264T (=DSM 44701T), isolated from a smear-ripened cheese.</title>
        <authorList>
            <consortium name="US DOE Joint Genome Institute (JGI-PGF)"/>
            <person name="Walter F."/>
            <person name="Albersmeier A."/>
            <person name="Kalinowski J."/>
            <person name="Ruckert C."/>
        </authorList>
    </citation>
    <scope>NUCLEOTIDE SEQUENCE</scope>
    <source>
        <strain evidence="1">NBRC 110023</strain>
    </source>
</reference>
<dbReference type="SUPFAM" id="SSF50965">
    <property type="entry name" value="Galactose oxidase, central domain"/>
    <property type="match status" value="1"/>
</dbReference>
<dbReference type="RefSeq" id="WP_284216793.1">
    <property type="nucleotide sequence ID" value="NZ_BSOT01000005.1"/>
</dbReference>
<dbReference type="InterPro" id="IPR006652">
    <property type="entry name" value="Kelch_1"/>
</dbReference>
<dbReference type="AlphaFoldDB" id="A0AA37SXR9"/>
<dbReference type="PANTHER" id="PTHR45632">
    <property type="entry name" value="LD33804P"/>
    <property type="match status" value="1"/>
</dbReference>
<dbReference type="EMBL" id="BSOT01000005">
    <property type="protein sequence ID" value="GLR70499.1"/>
    <property type="molecule type" value="Genomic_DNA"/>
</dbReference>
<evidence type="ECO:0000313" key="1">
    <source>
        <dbReference type="EMBL" id="GLR70499.1"/>
    </source>
</evidence>
<dbReference type="InterPro" id="IPR011043">
    <property type="entry name" value="Gal_Oxase/kelch_b-propeller"/>
</dbReference>
<dbReference type="Proteomes" id="UP001156601">
    <property type="component" value="Unassembled WGS sequence"/>
</dbReference>
<gene>
    <name evidence="1" type="ORF">GCM10007852_14070</name>
</gene>
<dbReference type="Pfam" id="PF24681">
    <property type="entry name" value="Kelch_KLHDC2_KLHL20_DRC7"/>
    <property type="match status" value="1"/>
</dbReference>
<dbReference type="Pfam" id="PF01344">
    <property type="entry name" value="Kelch_1"/>
    <property type="match status" value="1"/>
</dbReference>